<dbReference type="EMBL" id="CAADFD010000016">
    <property type="protein sequence ID" value="VFJ53870.1"/>
    <property type="molecule type" value="Genomic_DNA"/>
</dbReference>
<sequence length="1081" mass="118730">MFKAIYFVIFFGIAINLAGCAAYHPNVSTNYLFPEEIPLKVALRFAPDKDKSGLPVSFYEKPESKPSIIEEKYIIPHPVTKELFKDMLEKIFSDVGVSKSSNSDYDLEIVIQTVSAKADSIAGSKEVKKSRIISSKYGIMYSVHYDLRASAYIKYNIIILSGKNKIADFSVEGNGYAIDRSIFNSSLRGIMEKSAAEKYRPKHDTTSLLNVKKAFSSAMSAAGTAFLQKLREYDTENYLLSKLVEKNELPADLVIKKEEVAFSDKLGLFHNREIDAGETATLTISIRNDGKGKAFDTTLDISVERGMPIEILGNRAVGNIPPGGKKEVRLQVRGGLDLPDGMARLHIWAREKRDYDSAETVLSIPTNALQPPGIAIAGYRINDGNTGLARGNGNKTPENGETIELVVDMENSGEGEAIDVDLTIATMNDGVEVKKGMATLTSIRPGQTLSTTLLFAIPRTYAGKSIDVRLTASDGRKGVSETSKSLTFPMQTRQPILSYTHRITDLDGDGIENGDSGEIVIFPENNGALDAHSVVLELRGKGISLPTSRVEIGRITANASAAPQRFPFQIPRTFDRETLNLELRMRQADFADVVDTIPVPIHRVRPGLEITHQVVSASGSSFIEQGETADLFVDVTNTGQLTAEDVYLEILPISDNTLRKGVKLNAASRKKVVIGHIPPESKREGKSEPLPSQRFIIDVQQGADTGSIPVRFRIMQRDFPVLEREIAIRISASKLREIRLAGNKKHPMAAGENTRPFINIVSPGHRQTTRSDFVDFSAFVNDDSGISQVTLTVDGKEIGGLQRDRTNHKKQKVTAWIPLEIGANEIRITAEDTGGLSGAESVRVMREAIDTNYGRRMALVIGNGAYSSAPLKNPKNDAADMTRVLDALGFEVMPGFDLDQQKMEESIRKFREKMDGVDVGLFFYAGHAIQYDGKNYLIPIGADQDMKEEEVAGSLIETNSILRQMTRAGNQINIMMLDACRDNPFRSWSRSGALRGLVSADLKPGTNAIVSHATAPGSTAKDGEGRNSPYTTALVKNIETPGIDIERMLKRVRKQVLERTGGNQEPREWSSLTGDFFFGGE</sequence>
<reference evidence="3" key="1">
    <citation type="submission" date="2019-02" db="EMBL/GenBank/DDBJ databases">
        <authorList>
            <person name="Gruber-Vodicka R. H."/>
            <person name="Seah K. B. B."/>
        </authorList>
    </citation>
    <scope>NUCLEOTIDE SEQUENCE</scope>
    <source>
        <strain evidence="3">BECK_BZ106</strain>
    </source>
</reference>
<dbReference type="AlphaFoldDB" id="A0A450SK80"/>
<proteinExistence type="inferred from homology"/>
<dbReference type="InterPro" id="IPR015917">
    <property type="entry name" value="Pept_C14A"/>
</dbReference>
<accession>A0A450SK80</accession>
<dbReference type="InterPro" id="IPR052039">
    <property type="entry name" value="Caspase-related_regulators"/>
</dbReference>
<dbReference type="InterPro" id="IPR029030">
    <property type="entry name" value="Caspase-like_dom_sf"/>
</dbReference>
<dbReference type="Pfam" id="PF00656">
    <property type="entry name" value="Peptidase_C14"/>
    <property type="match status" value="1"/>
</dbReference>
<comment type="similarity">
    <text evidence="1">Belongs to the peptidase C14A family.</text>
</comment>
<evidence type="ECO:0000256" key="1">
    <source>
        <dbReference type="ARBA" id="ARBA00010134"/>
    </source>
</evidence>
<evidence type="ECO:0000313" key="3">
    <source>
        <dbReference type="EMBL" id="VFJ53870.1"/>
    </source>
</evidence>
<dbReference type="GO" id="GO:0004197">
    <property type="term" value="F:cysteine-type endopeptidase activity"/>
    <property type="evidence" value="ECO:0007669"/>
    <property type="project" value="InterPro"/>
</dbReference>
<feature type="domain" description="Caspase family p20" evidence="2">
    <location>
        <begin position="854"/>
        <end position="984"/>
    </location>
</feature>
<dbReference type="SMART" id="SM00115">
    <property type="entry name" value="CASc"/>
    <property type="match status" value="1"/>
</dbReference>
<dbReference type="InterPro" id="IPR013783">
    <property type="entry name" value="Ig-like_fold"/>
</dbReference>
<dbReference type="PANTHER" id="PTHR22576">
    <property type="entry name" value="MUCOSA ASSOCIATED LYMPHOID TISSUE LYMPHOMA TRANSLOCATION PROTEIN 1/PARACASPASE"/>
    <property type="match status" value="1"/>
</dbReference>
<dbReference type="SUPFAM" id="SSF52129">
    <property type="entry name" value="Caspase-like"/>
    <property type="match status" value="1"/>
</dbReference>
<organism evidence="3">
    <name type="scientific">Candidatus Kentrum sp. FW</name>
    <dbReference type="NCBI Taxonomy" id="2126338"/>
    <lineage>
        <taxon>Bacteria</taxon>
        <taxon>Pseudomonadati</taxon>
        <taxon>Pseudomonadota</taxon>
        <taxon>Gammaproteobacteria</taxon>
        <taxon>Candidatus Kentrum</taxon>
    </lineage>
</organism>
<dbReference type="InterPro" id="IPR001309">
    <property type="entry name" value="Pept_C14_p20"/>
</dbReference>
<dbReference type="GO" id="GO:0006508">
    <property type="term" value="P:proteolysis"/>
    <property type="evidence" value="ECO:0007669"/>
    <property type="project" value="InterPro"/>
</dbReference>
<name>A0A450SK80_9GAMM</name>
<dbReference type="Gene3D" id="2.60.40.10">
    <property type="entry name" value="Immunoglobulins"/>
    <property type="match status" value="1"/>
</dbReference>
<dbReference type="PANTHER" id="PTHR22576:SF37">
    <property type="entry name" value="MUCOSA-ASSOCIATED LYMPHOID TISSUE LYMPHOMA TRANSLOCATION PROTEIN 1"/>
    <property type="match status" value="1"/>
</dbReference>
<evidence type="ECO:0000259" key="2">
    <source>
        <dbReference type="PROSITE" id="PS50208"/>
    </source>
</evidence>
<dbReference type="Gene3D" id="3.40.50.1460">
    <property type="match status" value="1"/>
</dbReference>
<dbReference type="PROSITE" id="PS50208">
    <property type="entry name" value="CASPASE_P20"/>
    <property type="match status" value="1"/>
</dbReference>
<gene>
    <name evidence="3" type="ORF">BECKFW1821B_GA0114236_101619</name>
</gene>
<dbReference type="InterPro" id="IPR011600">
    <property type="entry name" value="Pept_C14_caspase"/>
</dbReference>
<protein>
    <submittedName>
        <fullName evidence="3">Caspase domain-containing protein</fullName>
    </submittedName>
</protein>